<dbReference type="STRING" id="583356.Igag_1532"/>
<evidence type="ECO:0000313" key="2">
    <source>
        <dbReference type="Proteomes" id="UP000001304"/>
    </source>
</evidence>
<proteinExistence type="predicted"/>
<dbReference type="HOGENOM" id="CLU_142655_0_0_2"/>
<sequence>MKLLKILKLPPRIKVLEALGAVADGRINILSDRRAIVKSSDGTRSYNVYIDLQNNEVFSDDNGTKFRGYIGYPIIAFLIAKGVLPYDEKLAKALSGIPWRELNERYKNYAVVEEIVKGIVRKHGIEESYVDNYISVVLRKLSERKFFFKFTDIAMV</sequence>
<dbReference type="PIRSF" id="PIRSF014422">
    <property type="entry name" value="UCP014422"/>
    <property type="match status" value="1"/>
</dbReference>
<gene>
    <name evidence="1" type="ordered locus">Igag_1532</name>
</gene>
<name>E0SR04_IGNAA</name>
<dbReference type="KEGG" id="iag:Igag_1532"/>
<dbReference type="BioCyc" id="IAGG583356:GHAH-1523-MONOMER"/>
<dbReference type="InterPro" id="IPR016618">
    <property type="entry name" value="UCP014422"/>
</dbReference>
<reference evidence="1 2" key="1">
    <citation type="journal article" date="2010" name="Stand. Genomic Sci.">
        <title>Complete genome sequence of Ignisphaera aggregans type strain (AQ1.S1).</title>
        <authorList>
            <person name="Goker M."/>
            <person name="Held B."/>
            <person name="Lapidus A."/>
            <person name="Nolan M."/>
            <person name="Spring S."/>
            <person name="Yasawong M."/>
            <person name="Lucas S."/>
            <person name="Glavina Del Rio T."/>
            <person name="Tice H."/>
            <person name="Cheng J.F."/>
            <person name="Goodwin L."/>
            <person name="Tapia R."/>
            <person name="Pitluck S."/>
            <person name="Liolios K."/>
            <person name="Ivanova N."/>
            <person name="Mavromatis K."/>
            <person name="Mikhailova N."/>
            <person name="Pati A."/>
            <person name="Chen A."/>
            <person name="Palaniappan K."/>
            <person name="Brambilla E."/>
            <person name="Land M."/>
            <person name="Hauser L."/>
            <person name="Chang Y.J."/>
            <person name="Jeffries C.D."/>
            <person name="Brettin T."/>
            <person name="Detter J.C."/>
            <person name="Han C."/>
            <person name="Rohde M."/>
            <person name="Sikorski J."/>
            <person name="Woyke T."/>
            <person name="Bristow J."/>
            <person name="Eisen J.A."/>
            <person name="Markowitz V."/>
            <person name="Hugenholtz P."/>
            <person name="Kyrpides N.C."/>
            <person name="Klenk H.P."/>
        </authorList>
    </citation>
    <scope>NUCLEOTIDE SEQUENCE [LARGE SCALE GENOMIC DNA]</scope>
    <source>
        <strain evidence="2">DSM 17230 / JCM 13409 / AQ1.S1</strain>
    </source>
</reference>
<keyword evidence="2" id="KW-1185">Reference proteome</keyword>
<dbReference type="EMBL" id="CP002098">
    <property type="protein sequence ID" value="ADM28334.1"/>
    <property type="molecule type" value="Genomic_DNA"/>
</dbReference>
<dbReference type="AlphaFoldDB" id="E0SR04"/>
<organism evidence="1 2">
    <name type="scientific">Ignisphaera aggregans (strain DSM 17230 / JCM 13409 / AQ1.S1)</name>
    <dbReference type="NCBI Taxonomy" id="583356"/>
    <lineage>
        <taxon>Archaea</taxon>
        <taxon>Thermoproteota</taxon>
        <taxon>Thermoprotei</taxon>
        <taxon>Desulfurococcales</taxon>
        <taxon>Desulfurococcaceae</taxon>
        <taxon>Ignisphaera</taxon>
    </lineage>
</organism>
<dbReference type="Proteomes" id="UP000001304">
    <property type="component" value="Chromosome"/>
</dbReference>
<accession>E0SR04</accession>
<evidence type="ECO:0000313" key="1">
    <source>
        <dbReference type="EMBL" id="ADM28334.1"/>
    </source>
</evidence>
<protein>
    <submittedName>
        <fullName evidence="1">Uncharacterized protein</fullName>
    </submittedName>
</protein>